<dbReference type="EMBL" id="DAASNA010000023">
    <property type="protein sequence ID" value="HAE6197038.1"/>
    <property type="molecule type" value="Genomic_DNA"/>
</dbReference>
<protein>
    <recommendedName>
        <fullName evidence="3">Lipoprotein</fullName>
    </recommendedName>
</protein>
<gene>
    <name evidence="1" type="ORF">DPK62_06730</name>
    <name evidence="2" type="ORF">G4I95_004321</name>
</gene>
<organism evidence="1">
    <name type="scientific">Salmonella enterica subsp. enterica serovar Lattenkamp</name>
    <dbReference type="NCBI Taxonomy" id="2564671"/>
    <lineage>
        <taxon>Bacteria</taxon>
        <taxon>Pseudomonadati</taxon>
        <taxon>Pseudomonadota</taxon>
        <taxon>Gammaproteobacteria</taxon>
        <taxon>Enterobacterales</taxon>
        <taxon>Enterobacteriaceae</taxon>
        <taxon>Salmonella</taxon>
    </lineage>
</organism>
<reference evidence="2" key="3">
    <citation type="submission" date="2018-07" db="EMBL/GenBank/DDBJ databases">
        <authorList>
            <consortium name="NCBI Pathogen Detection Project"/>
        </authorList>
    </citation>
    <scope>NUCLEOTIDE SEQUENCE</scope>
    <source>
        <strain evidence="2">10-8458</strain>
    </source>
</reference>
<dbReference type="AlphaFoldDB" id="A0A5W2LQF2"/>
<evidence type="ECO:0000313" key="2">
    <source>
        <dbReference type="EMBL" id="HAE6197038.1"/>
    </source>
</evidence>
<proteinExistence type="predicted"/>
<reference evidence="1" key="2">
    <citation type="submission" date="2018-06" db="EMBL/GenBank/DDBJ databases">
        <authorList>
            <person name="Ashton P.M."/>
            <person name="Dallman T."/>
            <person name="Nair S."/>
            <person name="De Pinna E."/>
            <person name="Peters T."/>
            <person name="Grant K."/>
        </authorList>
    </citation>
    <scope>NUCLEOTIDE SEQUENCE [LARGE SCALE GENOMIC DNA]</scope>
    <source>
        <strain evidence="1">149361</strain>
    </source>
</reference>
<dbReference type="EMBL" id="AAHIJD010000009">
    <property type="protein sequence ID" value="EBW4468277.1"/>
    <property type="molecule type" value="Genomic_DNA"/>
</dbReference>
<dbReference type="Proteomes" id="UP000839639">
    <property type="component" value="Unassembled WGS sequence"/>
</dbReference>
<accession>A0A5W2LQF2</accession>
<evidence type="ECO:0008006" key="3">
    <source>
        <dbReference type="Google" id="ProtNLM"/>
    </source>
</evidence>
<dbReference type="PROSITE" id="PS51257">
    <property type="entry name" value="PROKAR_LIPOPROTEIN"/>
    <property type="match status" value="1"/>
</dbReference>
<comment type="caution">
    <text evidence="1">The sequence shown here is derived from an EMBL/GenBank/DDBJ whole genome shotgun (WGS) entry which is preliminary data.</text>
</comment>
<name>A0A5W2LQF2_SALET</name>
<sequence>MIRLFSFFILLLSGCDSSAEKIGIYTVDMEYACECTSYRIFKATVLTGANKTSEPNDIFRVNEDISRAYKTVLTRNDRFLLSGSHSLSGVEVSLIFHGEDLKTAFEKTEPYYGKCYIYYFEGRFNNDRLKFDEDGDQSNEFVVDNYKFILQSPDCIKHVYGNS</sequence>
<evidence type="ECO:0000313" key="1">
    <source>
        <dbReference type="EMBL" id="EBW4468277.1"/>
    </source>
</evidence>
<reference evidence="2" key="1">
    <citation type="journal article" date="2018" name="Genome Biol.">
        <title>SKESA: strategic k-mer extension for scrupulous assemblies.</title>
        <authorList>
            <person name="Souvorov A."/>
            <person name="Agarwala R."/>
            <person name="Lipman D.J."/>
        </authorList>
    </citation>
    <scope>NUCLEOTIDE SEQUENCE</scope>
    <source>
        <strain evidence="2">10-8458</strain>
    </source>
</reference>